<reference evidence="1 2" key="1">
    <citation type="submission" date="2023-02" db="EMBL/GenBank/DDBJ databases">
        <title>Comparative genome analysis of Eubacterium limosum species.</title>
        <authorList>
            <person name="Bak J.E."/>
        </authorList>
    </citation>
    <scope>NUCLEOTIDE SEQUENCE [LARGE SCALE GENOMIC DNA]</scope>
    <source>
        <strain evidence="1 2">KGMB01548</strain>
    </source>
</reference>
<accession>A0ABT5UUJ8</accession>
<dbReference type="SUPFAM" id="SSF52317">
    <property type="entry name" value="Class I glutamine amidotransferase-like"/>
    <property type="match status" value="1"/>
</dbReference>
<gene>
    <name evidence="1" type="ORF">PTZ04_15220</name>
</gene>
<dbReference type="EMBL" id="JAQSVD010000009">
    <property type="protein sequence ID" value="MDE1471605.1"/>
    <property type="molecule type" value="Genomic_DNA"/>
</dbReference>
<name>A0ABT5UUJ8_EUBLI</name>
<dbReference type="InterPro" id="IPR029062">
    <property type="entry name" value="Class_I_gatase-like"/>
</dbReference>
<evidence type="ECO:0000313" key="2">
    <source>
        <dbReference type="Proteomes" id="UP001215087"/>
    </source>
</evidence>
<organism evidence="1 2">
    <name type="scientific">Eubacterium limosum</name>
    <dbReference type="NCBI Taxonomy" id="1736"/>
    <lineage>
        <taxon>Bacteria</taxon>
        <taxon>Bacillati</taxon>
        <taxon>Bacillota</taxon>
        <taxon>Clostridia</taxon>
        <taxon>Eubacteriales</taxon>
        <taxon>Eubacteriaceae</taxon>
        <taxon>Eubacterium</taxon>
    </lineage>
</organism>
<dbReference type="RefSeq" id="WP_227206730.1">
    <property type="nucleotide sequence ID" value="NZ_JAJCLO010000005.1"/>
</dbReference>
<sequence length="90" mass="9952">MIIMMPVILISGKTITGFTETEEILSGKNRLESFDTEIEARNRGAKFLKKRPFSSFAVQDGHLITEQNLMSGEAVAKCLLKNLKGGLSCF</sequence>
<keyword evidence="2" id="KW-1185">Reference proteome</keyword>
<comment type="caution">
    <text evidence="1">The sequence shown here is derived from an EMBL/GenBank/DDBJ whole genome shotgun (WGS) entry which is preliminary data.</text>
</comment>
<protein>
    <submittedName>
        <fullName evidence="1">Uncharacterized protein</fullName>
    </submittedName>
</protein>
<dbReference type="Proteomes" id="UP001215087">
    <property type="component" value="Unassembled WGS sequence"/>
</dbReference>
<proteinExistence type="predicted"/>
<evidence type="ECO:0000313" key="1">
    <source>
        <dbReference type="EMBL" id="MDE1471605.1"/>
    </source>
</evidence>
<dbReference type="Gene3D" id="3.40.50.880">
    <property type="match status" value="1"/>
</dbReference>